<name>A0ABW0SGZ9_9RHOB</name>
<evidence type="ECO:0000313" key="4">
    <source>
        <dbReference type="EMBL" id="MFC5568221.1"/>
    </source>
</evidence>
<feature type="non-terminal residue" evidence="4">
    <location>
        <position position="1"/>
    </location>
</feature>
<dbReference type="Proteomes" id="UP001596056">
    <property type="component" value="Unassembled WGS sequence"/>
</dbReference>
<evidence type="ECO:0000256" key="1">
    <source>
        <dbReference type="ARBA" id="ARBA00022481"/>
    </source>
</evidence>
<sequence>ELVGAIAAGAAEQSSGLAQVNVAVAQMDQITQQNAAMVEETTAAVRAMATQTQVVAHEIDRFRTGAGGSAAEWRQDAERDAAAAPAVTRAAPQPARTSPPRKALRLAAGSARTEQNEGWEEF</sequence>
<dbReference type="PANTHER" id="PTHR43531:SF14">
    <property type="entry name" value="METHYL-ACCEPTING CHEMOTAXIS PROTEIN I-RELATED"/>
    <property type="match status" value="1"/>
</dbReference>
<dbReference type="EMBL" id="JBHSNA010000031">
    <property type="protein sequence ID" value="MFC5568221.1"/>
    <property type="molecule type" value="Genomic_DNA"/>
</dbReference>
<dbReference type="SUPFAM" id="SSF58104">
    <property type="entry name" value="Methyl-accepting chemotaxis protein (MCP) signaling domain"/>
    <property type="match status" value="1"/>
</dbReference>
<comment type="caution">
    <text evidence="4">The sequence shown here is derived from an EMBL/GenBank/DDBJ whole genome shotgun (WGS) entry which is preliminary data.</text>
</comment>
<dbReference type="PANTHER" id="PTHR43531">
    <property type="entry name" value="PROTEIN ICFG"/>
    <property type="match status" value="1"/>
</dbReference>
<comment type="similarity">
    <text evidence="2">Belongs to the methyl-accepting chemotaxis (MCP) protein family.</text>
</comment>
<feature type="region of interest" description="Disordered" evidence="3">
    <location>
        <begin position="66"/>
        <end position="122"/>
    </location>
</feature>
<gene>
    <name evidence="4" type="ORF">ACFPOC_17595</name>
</gene>
<dbReference type="Gene3D" id="1.10.287.950">
    <property type="entry name" value="Methyl-accepting chemotaxis protein"/>
    <property type="match status" value="1"/>
</dbReference>
<evidence type="ECO:0000256" key="3">
    <source>
        <dbReference type="SAM" id="MobiDB-lite"/>
    </source>
</evidence>
<dbReference type="InterPro" id="IPR051310">
    <property type="entry name" value="MCP_chemotaxis"/>
</dbReference>
<reference evidence="5" key="1">
    <citation type="journal article" date="2019" name="Int. J. Syst. Evol. Microbiol.">
        <title>The Global Catalogue of Microorganisms (GCM) 10K type strain sequencing project: providing services to taxonomists for standard genome sequencing and annotation.</title>
        <authorList>
            <consortium name="The Broad Institute Genomics Platform"/>
            <consortium name="The Broad Institute Genome Sequencing Center for Infectious Disease"/>
            <person name="Wu L."/>
            <person name="Ma J."/>
        </authorList>
    </citation>
    <scope>NUCLEOTIDE SEQUENCE [LARGE SCALE GENOMIC DNA]</scope>
    <source>
        <strain evidence="5">KACC 11588</strain>
    </source>
</reference>
<feature type="compositionally biased region" description="Low complexity" evidence="3">
    <location>
        <begin position="82"/>
        <end position="96"/>
    </location>
</feature>
<accession>A0ABW0SGZ9</accession>
<organism evidence="4 5">
    <name type="scientific">Rubellimicrobium aerolatum</name>
    <dbReference type="NCBI Taxonomy" id="490979"/>
    <lineage>
        <taxon>Bacteria</taxon>
        <taxon>Pseudomonadati</taxon>
        <taxon>Pseudomonadota</taxon>
        <taxon>Alphaproteobacteria</taxon>
        <taxon>Rhodobacterales</taxon>
        <taxon>Roseobacteraceae</taxon>
        <taxon>Rubellimicrobium</taxon>
    </lineage>
</organism>
<proteinExistence type="inferred from homology"/>
<evidence type="ECO:0000313" key="5">
    <source>
        <dbReference type="Proteomes" id="UP001596056"/>
    </source>
</evidence>
<keyword evidence="5" id="KW-1185">Reference proteome</keyword>
<protein>
    <submittedName>
        <fullName evidence="4">Chemotaxis protein</fullName>
    </submittedName>
</protein>
<evidence type="ECO:0000256" key="2">
    <source>
        <dbReference type="ARBA" id="ARBA00029447"/>
    </source>
</evidence>
<keyword evidence="1" id="KW-0488">Methylation</keyword>